<dbReference type="Gene3D" id="3.40.50.300">
    <property type="entry name" value="P-loop containing nucleotide triphosphate hydrolases"/>
    <property type="match status" value="2"/>
</dbReference>
<keyword evidence="2" id="KW-0378">Hydrolase</keyword>
<dbReference type="SMART" id="SM00490">
    <property type="entry name" value="HELICc"/>
    <property type="match status" value="1"/>
</dbReference>
<evidence type="ECO:0000256" key="1">
    <source>
        <dbReference type="ARBA" id="ARBA00022741"/>
    </source>
</evidence>
<evidence type="ECO:0000259" key="6">
    <source>
        <dbReference type="PROSITE" id="PS51194"/>
    </source>
</evidence>
<dbReference type="Pfam" id="PF00271">
    <property type="entry name" value="Helicase_C"/>
    <property type="match status" value="1"/>
</dbReference>
<dbReference type="GO" id="GO:0016787">
    <property type="term" value="F:hydrolase activity"/>
    <property type="evidence" value="ECO:0007669"/>
    <property type="project" value="UniProtKB-KW"/>
</dbReference>
<dbReference type="InterPro" id="IPR027417">
    <property type="entry name" value="P-loop_NTPase"/>
</dbReference>
<dbReference type="Proteomes" id="UP000034189">
    <property type="component" value="Chromosome"/>
</dbReference>
<dbReference type="AlphaFoldDB" id="A0A0F7F949"/>
<evidence type="ECO:0000256" key="2">
    <source>
        <dbReference type="ARBA" id="ARBA00022801"/>
    </source>
</evidence>
<dbReference type="PROSITE" id="PS51194">
    <property type="entry name" value="HELICASE_CTER"/>
    <property type="match status" value="1"/>
</dbReference>
<evidence type="ECO:0000259" key="5">
    <source>
        <dbReference type="PROSITE" id="PS51192"/>
    </source>
</evidence>
<evidence type="ECO:0000313" key="8">
    <source>
        <dbReference type="Proteomes" id="UP000034189"/>
    </source>
</evidence>
<dbReference type="GO" id="GO:0004386">
    <property type="term" value="F:helicase activity"/>
    <property type="evidence" value="ECO:0007669"/>
    <property type="project" value="UniProtKB-KW"/>
</dbReference>
<feature type="domain" description="Helicase ATP-binding" evidence="5">
    <location>
        <begin position="143"/>
        <end position="315"/>
    </location>
</feature>
<feature type="domain" description="Helicase C-terminal" evidence="6">
    <location>
        <begin position="384"/>
        <end position="551"/>
    </location>
</feature>
<protein>
    <recommendedName>
        <fullName evidence="9">DEAD/DEAH box helicase</fullName>
    </recommendedName>
</protein>
<dbReference type="Pfam" id="PF00270">
    <property type="entry name" value="DEAD"/>
    <property type="match status" value="1"/>
</dbReference>
<dbReference type="EMBL" id="CP011114">
    <property type="protein sequence ID" value="AKG34882.1"/>
    <property type="molecule type" value="Genomic_DNA"/>
</dbReference>
<dbReference type="SUPFAM" id="SSF52540">
    <property type="entry name" value="P-loop containing nucleoside triphosphate hydrolases"/>
    <property type="match status" value="2"/>
</dbReference>
<accession>A0A0F7F949</accession>
<dbReference type="GO" id="GO:0003676">
    <property type="term" value="F:nucleic acid binding"/>
    <property type="evidence" value="ECO:0007669"/>
    <property type="project" value="InterPro"/>
</dbReference>
<gene>
    <name evidence="7" type="ORF">VK70_10155</name>
</gene>
<keyword evidence="4" id="KW-0067">ATP-binding</keyword>
<name>A0A0F7F949_PAEDU</name>
<dbReference type="HOGENOM" id="CLU_016339_0_0_9"/>
<dbReference type="InterPro" id="IPR014001">
    <property type="entry name" value="Helicase_ATP-bd"/>
</dbReference>
<dbReference type="PANTHER" id="PTHR47961">
    <property type="entry name" value="DNA POLYMERASE THETA, PUTATIVE (AFU_ORTHOLOGUE AFUA_1G05260)-RELATED"/>
    <property type="match status" value="1"/>
</dbReference>
<dbReference type="PANTHER" id="PTHR47961:SF6">
    <property type="entry name" value="DNA-DIRECTED DNA POLYMERASE"/>
    <property type="match status" value="1"/>
</dbReference>
<keyword evidence="1" id="KW-0547">Nucleotide-binding</keyword>
<dbReference type="OrthoDB" id="9815222at2"/>
<dbReference type="GO" id="GO:0005524">
    <property type="term" value="F:ATP binding"/>
    <property type="evidence" value="ECO:0007669"/>
    <property type="project" value="UniProtKB-KW"/>
</dbReference>
<evidence type="ECO:0000256" key="4">
    <source>
        <dbReference type="ARBA" id="ARBA00022840"/>
    </source>
</evidence>
<evidence type="ECO:0008006" key="9">
    <source>
        <dbReference type="Google" id="ProtNLM"/>
    </source>
</evidence>
<keyword evidence="3" id="KW-0347">Helicase</keyword>
<evidence type="ECO:0000313" key="7">
    <source>
        <dbReference type="EMBL" id="AKG34882.1"/>
    </source>
</evidence>
<evidence type="ECO:0000256" key="3">
    <source>
        <dbReference type="ARBA" id="ARBA00022806"/>
    </source>
</evidence>
<dbReference type="PATRIC" id="fig|1333534.5.peg.2236"/>
<dbReference type="RefSeq" id="WP_025698879.1">
    <property type="nucleotide sequence ID" value="NZ_ASQQ01000629.1"/>
</dbReference>
<dbReference type="PROSITE" id="PS51192">
    <property type="entry name" value="HELICASE_ATP_BIND_1"/>
    <property type="match status" value="1"/>
</dbReference>
<dbReference type="InterPro" id="IPR011545">
    <property type="entry name" value="DEAD/DEAH_box_helicase_dom"/>
</dbReference>
<sequence length="855" mass="98988">MIFDKLSRDVMIDDYFNQLYERLLKNIASKELVVDSPVTISEKELVHLLRFSDILSNSTLNDCRNMAYRIVAFLSPVYKGNPIFKTYSTAILSRLGNFPAINNLNHNVELPFVREIESVVKKAIQKIPGAENKYFTDSQFDLFEKIKESNFYSFSGPTSMGKSFIIKTFIRDKISKKDAGNFVIIVPTRALINQFSYEIKEDLKELIINNNYKVTTNSIVTIEEENAEKKYIFVLTPERLLSYISSKENPKIHYLFVDEAHKLAAEKDYRSITMYLAIEKSMKKFSDLKIYFASPNVSNPETFLELFQKSATKTFTTIESPVTQNVFFIDLISRIVSYYNEGRKYDFEDVSISKYSSSFELIHNIGQSSSNVIYCNSVENTINKAKEFLKFLPNKLVETPNPSQYELDELILETKKMIHRDYYLADCLAHGVAFHFGSLPQVIRNKVEKLFKEGKIKYLFCTSTLLEGVNLPAKNIFILSNKKHKSNMSKIDFWNLAGRAGRLNYELFGNVFCIREETKDWKNTTVLTGKSTTQLQINATHQIDKNEKNIEQLLQAKQITSSEAEKEVLKYIANIISIDAIDSGNDYKSPIIKKLINDGKLDLLLKAQDNIKDLKIPVDVLNNNQSIMVRQQNNVFEFILENQAFEEIIKLPHEINYNNCVTALELLHEKYNWNVNESKNDIANKNSLRYYGLLVNQWVNGQSLSEMINEALRFYEKNNKKLMFYENNIQVFEVFNKSKRHINKVINNLISDIENVVRYKLEKYFNNYHAILVSILGEKKAGPNWNVFLEYGTRDTVAVYLQNMGFSRHVSALLTKEHRDLLNIKDGKLISINKKKLVNRLVQGTPEYDEISMLI</sequence>
<reference evidence="7 8" key="1">
    <citation type="submission" date="2015-03" db="EMBL/GenBank/DDBJ databases">
        <authorList>
            <person name="Abdul Halim M."/>
        </authorList>
    </citation>
    <scope>NUCLEOTIDE SEQUENCE [LARGE SCALE GENOMIC DNA]</scope>
    <source>
        <strain evidence="7 8">ATCC 35681</strain>
    </source>
</reference>
<proteinExistence type="predicted"/>
<dbReference type="SMART" id="SM00487">
    <property type="entry name" value="DEXDc"/>
    <property type="match status" value="1"/>
</dbReference>
<dbReference type="InterPro" id="IPR050474">
    <property type="entry name" value="Hel308_SKI2-like"/>
</dbReference>
<organism evidence="7 8">
    <name type="scientific">Paenibacillus durus ATCC 35681</name>
    <dbReference type="NCBI Taxonomy" id="1333534"/>
    <lineage>
        <taxon>Bacteria</taxon>
        <taxon>Bacillati</taxon>
        <taxon>Bacillota</taxon>
        <taxon>Bacilli</taxon>
        <taxon>Bacillales</taxon>
        <taxon>Paenibacillaceae</taxon>
        <taxon>Paenibacillus</taxon>
    </lineage>
</organism>
<dbReference type="InterPro" id="IPR001650">
    <property type="entry name" value="Helicase_C-like"/>
</dbReference>
<reference evidence="7 8" key="2">
    <citation type="journal article" date="2016" name="Genome Announc.">
        <title>Genome Sequence of a Gram-Positive Diazotroph, Paenibacillus durus Type Strain ATCC 35681.</title>
        <authorList>
            <person name="Halim M.A."/>
            <person name="Rahman A.Y."/>
            <person name="Sim K.S."/>
            <person name="Yam H.C."/>
            <person name="Rahim A.A."/>
            <person name="Ghazali A.H."/>
            <person name="Najimudin N."/>
        </authorList>
    </citation>
    <scope>NUCLEOTIDE SEQUENCE [LARGE SCALE GENOMIC DNA]</scope>
    <source>
        <strain evidence="7 8">ATCC 35681</strain>
    </source>
</reference>